<dbReference type="OrthoDB" id="1045822at2759"/>
<dbReference type="HOGENOM" id="CLU_083147_6_0_1"/>
<proteinExistence type="predicted"/>
<evidence type="ECO:0000313" key="2">
    <source>
        <dbReference type="EMBL" id="KIJ93212.1"/>
    </source>
</evidence>
<reference evidence="2 3" key="1">
    <citation type="submission" date="2014-04" db="EMBL/GenBank/DDBJ databases">
        <authorList>
            <consortium name="DOE Joint Genome Institute"/>
            <person name="Kuo A."/>
            <person name="Kohler A."/>
            <person name="Nagy L.G."/>
            <person name="Floudas D."/>
            <person name="Copeland A."/>
            <person name="Barry K.W."/>
            <person name="Cichocki N."/>
            <person name="Veneault-Fourrey C."/>
            <person name="LaButti K."/>
            <person name="Lindquist E.A."/>
            <person name="Lipzen A."/>
            <person name="Lundell T."/>
            <person name="Morin E."/>
            <person name="Murat C."/>
            <person name="Sun H."/>
            <person name="Tunlid A."/>
            <person name="Henrissat B."/>
            <person name="Grigoriev I.V."/>
            <person name="Hibbett D.S."/>
            <person name="Martin F."/>
            <person name="Nordberg H.P."/>
            <person name="Cantor M.N."/>
            <person name="Hua S.X."/>
        </authorList>
    </citation>
    <scope>NUCLEOTIDE SEQUENCE [LARGE SCALE GENOMIC DNA]</scope>
    <source>
        <strain evidence="2 3">LaAM-08-1</strain>
    </source>
</reference>
<accession>A0A0C9XAA8</accession>
<name>A0A0C9XAA8_9AGAR</name>
<gene>
    <name evidence="2" type="ORF">K443DRAFT_684660</name>
</gene>
<dbReference type="NCBIfam" id="TIGR01571">
    <property type="entry name" value="A_thal_Cys_rich"/>
    <property type="match status" value="1"/>
</dbReference>
<dbReference type="Pfam" id="PF04749">
    <property type="entry name" value="PLAC8"/>
    <property type="match status" value="1"/>
</dbReference>
<feature type="region of interest" description="Disordered" evidence="1">
    <location>
        <begin position="1"/>
        <end position="45"/>
    </location>
</feature>
<dbReference type="EMBL" id="KN838858">
    <property type="protein sequence ID" value="KIJ93212.1"/>
    <property type="molecule type" value="Genomic_DNA"/>
</dbReference>
<evidence type="ECO:0000313" key="3">
    <source>
        <dbReference type="Proteomes" id="UP000054477"/>
    </source>
</evidence>
<dbReference type="InterPro" id="IPR006461">
    <property type="entry name" value="PLAC_motif_containing"/>
</dbReference>
<reference evidence="3" key="2">
    <citation type="submission" date="2015-01" db="EMBL/GenBank/DDBJ databases">
        <title>Evolutionary Origins and Diversification of the Mycorrhizal Mutualists.</title>
        <authorList>
            <consortium name="DOE Joint Genome Institute"/>
            <consortium name="Mycorrhizal Genomics Consortium"/>
            <person name="Kohler A."/>
            <person name="Kuo A."/>
            <person name="Nagy L.G."/>
            <person name="Floudas D."/>
            <person name="Copeland A."/>
            <person name="Barry K.W."/>
            <person name="Cichocki N."/>
            <person name="Veneault-Fourrey C."/>
            <person name="LaButti K."/>
            <person name="Lindquist E.A."/>
            <person name="Lipzen A."/>
            <person name="Lundell T."/>
            <person name="Morin E."/>
            <person name="Murat C."/>
            <person name="Riley R."/>
            <person name="Ohm R."/>
            <person name="Sun H."/>
            <person name="Tunlid A."/>
            <person name="Henrissat B."/>
            <person name="Grigoriev I.V."/>
            <person name="Hibbett D.S."/>
            <person name="Martin F."/>
        </authorList>
    </citation>
    <scope>NUCLEOTIDE SEQUENCE [LARGE SCALE GENOMIC DNA]</scope>
    <source>
        <strain evidence="3">LaAM-08-1</strain>
    </source>
</reference>
<dbReference type="PANTHER" id="PTHR15907">
    <property type="entry name" value="DUF614 FAMILY PROTEIN-RELATED"/>
    <property type="match status" value="1"/>
</dbReference>
<dbReference type="AlphaFoldDB" id="A0A0C9XAA8"/>
<feature type="compositionally biased region" description="Polar residues" evidence="1">
    <location>
        <begin position="1"/>
        <end position="12"/>
    </location>
</feature>
<dbReference type="STRING" id="1095629.A0A0C9XAA8"/>
<evidence type="ECO:0000256" key="1">
    <source>
        <dbReference type="SAM" id="MobiDB-lite"/>
    </source>
</evidence>
<dbReference type="Proteomes" id="UP000054477">
    <property type="component" value="Unassembled WGS sequence"/>
</dbReference>
<protein>
    <submittedName>
        <fullName evidence="2">Uncharacterized protein</fullName>
    </submittedName>
</protein>
<keyword evidence="3" id="KW-1185">Reference proteome</keyword>
<organism evidence="2 3">
    <name type="scientific">Laccaria amethystina LaAM-08-1</name>
    <dbReference type="NCBI Taxonomy" id="1095629"/>
    <lineage>
        <taxon>Eukaryota</taxon>
        <taxon>Fungi</taxon>
        <taxon>Dikarya</taxon>
        <taxon>Basidiomycota</taxon>
        <taxon>Agaricomycotina</taxon>
        <taxon>Agaricomycetes</taxon>
        <taxon>Agaricomycetidae</taxon>
        <taxon>Agaricales</taxon>
        <taxon>Agaricineae</taxon>
        <taxon>Hydnangiaceae</taxon>
        <taxon>Laccaria</taxon>
    </lineage>
</organism>
<sequence length="199" mass="22108">MGSEIGRSQSPQLLPPAKELLTPDIISEKRSIKDSQPPPQKEMVVEKGGNRNAKNIAVDDDGLREWSFGLFSCCGQPRLCASRLEIMVVSLTLLGCAASFCPCVIQAQNERRLDYIARHGTPDPQRRAFCVGETLTYGIIDLITNLGWALQVATRAGVRQRYQIYGTHASDCYTPYCCQTCDLVQVSRELELEENSLLL</sequence>